<dbReference type="Proteomes" id="UP000019301">
    <property type="component" value="Segment"/>
</dbReference>
<proteinExistence type="predicted"/>
<dbReference type="KEGG" id="vg:18505167"/>
<reference evidence="1 2" key="1">
    <citation type="submission" date="2013-12" db="EMBL/GenBank/DDBJ databases">
        <authorList>
            <person name="Nho S.W."/>
            <person name="Jang H.B."/>
            <person name="Kim K.S."/>
            <person name="Kim T.H."/>
            <person name="Cha I.S."/>
            <person name="Park S.B."/>
            <person name="Jung T.S."/>
        </authorList>
    </citation>
    <scope>NUCLEOTIDE SEQUENCE [LARGE SCALE GENOMIC DNA]</scope>
</reference>
<dbReference type="RefSeq" id="YP_009008727.1">
    <property type="nucleotide sequence ID" value="NC_023593.1"/>
</dbReference>
<sequence>MIRAQSVLPQGTRNVHVIWEHDNKVFGKTFKFTDAWLYYEPENDEWIRILGTPQQHTPNPETAIYLISV</sequence>
<protein>
    <submittedName>
        <fullName evidence="1">Uncharacterized protein</fullName>
    </submittedName>
</protein>
<organism evidence="1 2">
    <name type="scientific">Escherichia phage KBNP1711</name>
    <dbReference type="NCBI Taxonomy" id="1436889"/>
    <lineage>
        <taxon>Viruses</taxon>
        <taxon>Duplodnaviria</taxon>
        <taxon>Heunggongvirae</taxon>
        <taxon>Uroviricota</taxon>
        <taxon>Caudoviricetes</taxon>
        <taxon>Mktvariviridae</taxon>
        <taxon>Gordonclarkvirinae</taxon>
        <taxon>Nieuwekanaalvirus</taxon>
        <taxon>Nieuwekanaalvirus KBNP1711</taxon>
    </lineage>
</organism>
<dbReference type="GeneID" id="18505167"/>
<name>W6ASL8_9CAUD</name>
<gene>
    <name evidence="1" type="ORF">ECBP3_0033</name>
</gene>
<keyword evidence="2" id="KW-1185">Reference proteome</keyword>
<dbReference type="EMBL" id="KF981730">
    <property type="protein sequence ID" value="AHI60810.1"/>
    <property type="molecule type" value="Genomic_DNA"/>
</dbReference>
<accession>W6ASL8</accession>
<dbReference type="OrthoDB" id="39705at10239"/>
<evidence type="ECO:0000313" key="2">
    <source>
        <dbReference type="Proteomes" id="UP000019301"/>
    </source>
</evidence>
<evidence type="ECO:0000313" key="1">
    <source>
        <dbReference type="EMBL" id="AHI60810.1"/>
    </source>
</evidence>